<reference evidence="3" key="3">
    <citation type="submission" date="2014-09" db="EMBL/GenBank/DDBJ databases">
        <authorList>
            <person name="Magalhaes I.L.F."/>
            <person name="Oliveira U."/>
            <person name="Santos F.R."/>
            <person name="Vidigal T.H.D.A."/>
            <person name="Brescovit A.D."/>
            <person name="Santos A.J."/>
        </authorList>
    </citation>
    <scope>NUCLEOTIDE SEQUENCE</scope>
</reference>
<accession>A0A0A9Z9K3</accession>
<dbReference type="GO" id="GO:0003924">
    <property type="term" value="F:GTPase activity"/>
    <property type="evidence" value="ECO:0007669"/>
    <property type="project" value="InterPro"/>
</dbReference>
<dbReference type="EMBL" id="GBHO01001647">
    <property type="protein sequence ID" value="JAG41957.1"/>
    <property type="molecule type" value="Transcribed_RNA"/>
</dbReference>
<dbReference type="EMBL" id="GBRD01001819">
    <property type="protein sequence ID" value="JAG64002.1"/>
    <property type="molecule type" value="Transcribed_RNA"/>
</dbReference>
<organism evidence="2">
    <name type="scientific">Lygus hesperus</name>
    <name type="common">Western plant bug</name>
    <dbReference type="NCBI Taxonomy" id="30085"/>
    <lineage>
        <taxon>Eukaryota</taxon>
        <taxon>Metazoa</taxon>
        <taxon>Ecdysozoa</taxon>
        <taxon>Arthropoda</taxon>
        <taxon>Hexapoda</taxon>
        <taxon>Insecta</taxon>
        <taxon>Pterygota</taxon>
        <taxon>Neoptera</taxon>
        <taxon>Paraneoptera</taxon>
        <taxon>Hemiptera</taxon>
        <taxon>Heteroptera</taxon>
        <taxon>Panheteroptera</taxon>
        <taxon>Cimicomorpha</taxon>
        <taxon>Miridae</taxon>
        <taxon>Mirini</taxon>
        <taxon>Lygus</taxon>
    </lineage>
</organism>
<evidence type="ECO:0000313" key="3">
    <source>
        <dbReference type="EMBL" id="JAG64002.1"/>
    </source>
</evidence>
<dbReference type="InterPro" id="IPR036543">
    <property type="entry name" value="Guanylate-bd_C_sf"/>
</dbReference>
<evidence type="ECO:0000313" key="2">
    <source>
        <dbReference type="EMBL" id="JAG41957.1"/>
    </source>
</evidence>
<gene>
    <name evidence="2" type="primary">Atl2_2</name>
    <name evidence="2" type="ORF">CM83_15261</name>
</gene>
<keyword evidence="1" id="KW-0812">Transmembrane</keyword>
<dbReference type="GO" id="GO:0005525">
    <property type="term" value="F:GTP binding"/>
    <property type="evidence" value="ECO:0007669"/>
    <property type="project" value="InterPro"/>
</dbReference>
<keyword evidence="1" id="KW-1133">Transmembrane helix</keyword>
<dbReference type="Gene3D" id="1.20.58.420">
    <property type="entry name" value="AHSP"/>
    <property type="match status" value="1"/>
</dbReference>
<proteinExistence type="predicted"/>
<sequence>MTDSTCGVPGRGSGSSDENLFREQVKMLIPSLLEPENLILKRINGELVTAEKLFELMGSWVDKLNGFDLPDVSTLYRPSLQADNSMIEKAALELYVSRMDNAGCVDNVYVDPVILESWHEKALFVAMQFFKERHEYDSSLTKNYKMELIDSMITKYREIRDENYRRYKDYSPLMWVPVFSFALITISILTSKRHLTNTEDSSMLHWAVPLSFWLGVTGLFHWGQLVYEFIEFEALKCMIRRAVIVGMIAYLLYNVYLSFTLAKVK</sequence>
<keyword evidence="1" id="KW-0472">Membrane</keyword>
<evidence type="ECO:0000256" key="1">
    <source>
        <dbReference type="SAM" id="Phobius"/>
    </source>
</evidence>
<dbReference type="InterPro" id="IPR027417">
    <property type="entry name" value="P-loop_NTPase"/>
</dbReference>
<dbReference type="AlphaFoldDB" id="A0A0A9Z9K3"/>
<dbReference type="Gene3D" id="3.40.50.300">
    <property type="entry name" value="P-loop containing nucleotide triphosphate hydrolases"/>
    <property type="match status" value="1"/>
</dbReference>
<reference evidence="2" key="1">
    <citation type="journal article" date="2014" name="PLoS ONE">
        <title>Transcriptome-Based Identification of ABC Transporters in the Western Tarnished Plant Bug Lygus hesperus.</title>
        <authorList>
            <person name="Hull J.J."/>
            <person name="Chaney K."/>
            <person name="Geib S.M."/>
            <person name="Fabrick J.A."/>
            <person name="Brent C.S."/>
            <person name="Walsh D."/>
            <person name="Lavine L.C."/>
        </authorList>
    </citation>
    <scope>NUCLEOTIDE SEQUENCE</scope>
</reference>
<feature type="transmembrane region" description="Helical" evidence="1">
    <location>
        <begin position="210"/>
        <end position="230"/>
    </location>
</feature>
<reference evidence="2" key="2">
    <citation type="submission" date="2014-07" db="EMBL/GenBank/DDBJ databases">
        <authorList>
            <person name="Hull J."/>
        </authorList>
    </citation>
    <scope>NUCLEOTIDE SEQUENCE</scope>
</reference>
<name>A0A0A9Z9K3_LYGHE</name>
<dbReference type="SUPFAM" id="SSF48340">
    <property type="entry name" value="Interferon-induced guanylate-binding protein 1 (GBP1), C-terminal domain"/>
    <property type="match status" value="1"/>
</dbReference>
<feature type="transmembrane region" description="Helical" evidence="1">
    <location>
        <begin position="173"/>
        <end position="190"/>
    </location>
</feature>
<feature type="transmembrane region" description="Helical" evidence="1">
    <location>
        <begin position="242"/>
        <end position="262"/>
    </location>
</feature>
<protein>
    <submittedName>
        <fullName evidence="2">Atlastin-2</fullName>
    </submittedName>
</protein>